<keyword evidence="4" id="KW-1185">Reference proteome</keyword>
<dbReference type="InterPro" id="IPR005064">
    <property type="entry name" value="BUG"/>
</dbReference>
<protein>
    <submittedName>
        <fullName evidence="3">Tripartite tricarboxylate transporter substrate binding protein</fullName>
    </submittedName>
</protein>
<dbReference type="EMBL" id="JANJOU010000033">
    <property type="protein sequence ID" value="MCR0985384.1"/>
    <property type="molecule type" value="Genomic_DNA"/>
</dbReference>
<feature type="chain" id="PRO_5045131081" evidence="2">
    <location>
        <begin position="29"/>
        <end position="329"/>
    </location>
</feature>
<dbReference type="InterPro" id="IPR042100">
    <property type="entry name" value="Bug_dom1"/>
</dbReference>
<comment type="caution">
    <text evidence="3">The sequence shown here is derived from an EMBL/GenBank/DDBJ whole genome shotgun (WGS) entry which is preliminary data.</text>
</comment>
<dbReference type="PROSITE" id="PS51318">
    <property type="entry name" value="TAT"/>
    <property type="match status" value="1"/>
</dbReference>
<reference evidence="3 4" key="1">
    <citation type="submission" date="2022-06" db="EMBL/GenBank/DDBJ databases">
        <title>Roseomonas CN29.</title>
        <authorList>
            <person name="Cheng Y."/>
            <person name="He X."/>
        </authorList>
    </citation>
    <scope>NUCLEOTIDE SEQUENCE [LARGE SCALE GENOMIC DNA]</scope>
    <source>
        <strain evidence="3 4">CN29</strain>
    </source>
</reference>
<dbReference type="PIRSF" id="PIRSF017082">
    <property type="entry name" value="YflP"/>
    <property type="match status" value="1"/>
</dbReference>
<evidence type="ECO:0000256" key="2">
    <source>
        <dbReference type="SAM" id="SignalP"/>
    </source>
</evidence>
<gene>
    <name evidence="3" type="ORF">NRP21_25360</name>
</gene>
<dbReference type="SUPFAM" id="SSF53850">
    <property type="entry name" value="Periplasmic binding protein-like II"/>
    <property type="match status" value="1"/>
</dbReference>
<dbReference type="CDD" id="cd07012">
    <property type="entry name" value="PBP2_Bug_TTT"/>
    <property type="match status" value="1"/>
</dbReference>
<comment type="similarity">
    <text evidence="1">Belongs to the UPF0065 (bug) family.</text>
</comment>
<dbReference type="PANTHER" id="PTHR42928">
    <property type="entry name" value="TRICARBOXYLATE-BINDING PROTEIN"/>
    <property type="match status" value="1"/>
</dbReference>
<dbReference type="RefSeq" id="WP_257719031.1">
    <property type="nucleotide sequence ID" value="NZ_JANJOU010000033.1"/>
</dbReference>
<dbReference type="InterPro" id="IPR006311">
    <property type="entry name" value="TAT_signal"/>
</dbReference>
<evidence type="ECO:0000313" key="3">
    <source>
        <dbReference type="EMBL" id="MCR0985384.1"/>
    </source>
</evidence>
<evidence type="ECO:0000313" key="4">
    <source>
        <dbReference type="Proteomes" id="UP001524642"/>
    </source>
</evidence>
<accession>A0ABT1XEI0</accession>
<sequence>MSPDDLAPTRRALLGGAALAALAPAARAQEAWPSRPVRMIVPFPPGGTPDTAARALVPHFSEAFGQPFVVDNRSGAGGNLGTDLIAKARDGHTIGVSINGPLVTAPALYTRLPYDPATDLTYLSQLVRGAQLLVVHPDVPAQDLAAFVAYAKANPGKMSFGSVGPGSAGHLAMEELKARLGIDLVHVPYRGFPEATVDLVAGRIQAMIQIAAGIIPQVQDGKARALAVTADQRLAKLPEVPTLAEAGVPDAASYAWIGLVAPAATPANVAARLSAEARTALTDPKVRGVLEGAGFEVVASSPQAFTELTAAERQRWAGLIKRLGITADG</sequence>
<dbReference type="Proteomes" id="UP001524642">
    <property type="component" value="Unassembled WGS sequence"/>
</dbReference>
<dbReference type="Gene3D" id="3.40.190.150">
    <property type="entry name" value="Bordetella uptake gene, domain 1"/>
    <property type="match status" value="1"/>
</dbReference>
<feature type="signal peptide" evidence="2">
    <location>
        <begin position="1"/>
        <end position="28"/>
    </location>
</feature>
<proteinExistence type="inferred from homology"/>
<dbReference type="Gene3D" id="3.40.190.10">
    <property type="entry name" value="Periplasmic binding protein-like II"/>
    <property type="match status" value="1"/>
</dbReference>
<keyword evidence="2" id="KW-0732">Signal</keyword>
<dbReference type="Pfam" id="PF03401">
    <property type="entry name" value="TctC"/>
    <property type="match status" value="1"/>
</dbReference>
<organism evidence="3 4">
    <name type="scientific">Roseomonas populi</name>
    <dbReference type="NCBI Taxonomy" id="3121582"/>
    <lineage>
        <taxon>Bacteria</taxon>
        <taxon>Pseudomonadati</taxon>
        <taxon>Pseudomonadota</taxon>
        <taxon>Alphaproteobacteria</taxon>
        <taxon>Acetobacterales</taxon>
        <taxon>Roseomonadaceae</taxon>
        <taxon>Roseomonas</taxon>
    </lineage>
</organism>
<name>A0ABT1XEI0_9PROT</name>
<evidence type="ECO:0000256" key="1">
    <source>
        <dbReference type="ARBA" id="ARBA00006987"/>
    </source>
</evidence>
<dbReference type="PANTHER" id="PTHR42928:SF5">
    <property type="entry name" value="BLR1237 PROTEIN"/>
    <property type="match status" value="1"/>
</dbReference>